<dbReference type="InterPro" id="IPR036034">
    <property type="entry name" value="PDZ_sf"/>
</dbReference>
<feature type="domain" description="PDZ" evidence="4">
    <location>
        <begin position="15"/>
        <end position="94"/>
    </location>
</feature>
<dbReference type="GO" id="GO:0043495">
    <property type="term" value="F:protein-membrane adaptor activity"/>
    <property type="evidence" value="ECO:0007669"/>
    <property type="project" value="TreeGrafter"/>
</dbReference>
<evidence type="ECO:0000256" key="1">
    <source>
        <dbReference type="ARBA" id="ARBA00004236"/>
    </source>
</evidence>
<evidence type="ECO:0000313" key="6">
    <source>
        <dbReference type="Proteomes" id="UP001328107"/>
    </source>
</evidence>
<dbReference type="InterPro" id="IPR001478">
    <property type="entry name" value="PDZ"/>
</dbReference>
<name>A0AAN4ZDP7_9BILA</name>
<evidence type="ECO:0000256" key="3">
    <source>
        <dbReference type="ARBA" id="ARBA00022737"/>
    </source>
</evidence>
<proteinExistence type="predicted"/>
<comment type="subcellular location">
    <subcellularLocation>
        <location evidence="1">Cell membrane</location>
    </subcellularLocation>
</comment>
<dbReference type="Pfam" id="PF17820">
    <property type="entry name" value="PDZ_6"/>
    <property type="match status" value="1"/>
</dbReference>
<dbReference type="AlphaFoldDB" id="A0AAN4ZDP7"/>
<organism evidence="5 6">
    <name type="scientific">Pristionchus mayeri</name>
    <dbReference type="NCBI Taxonomy" id="1317129"/>
    <lineage>
        <taxon>Eukaryota</taxon>
        <taxon>Metazoa</taxon>
        <taxon>Ecdysozoa</taxon>
        <taxon>Nematoda</taxon>
        <taxon>Chromadorea</taxon>
        <taxon>Rhabditida</taxon>
        <taxon>Rhabditina</taxon>
        <taxon>Diplogasteromorpha</taxon>
        <taxon>Diplogasteroidea</taxon>
        <taxon>Neodiplogasteridae</taxon>
        <taxon>Pristionchus</taxon>
    </lineage>
</organism>
<keyword evidence="6" id="KW-1185">Reference proteome</keyword>
<dbReference type="PANTHER" id="PTHR14191">
    <property type="entry name" value="PDZ DOMAIN CONTAINING PROTEIN"/>
    <property type="match status" value="1"/>
</dbReference>
<dbReference type="EMBL" id="BTRK01000002">
    <property type="protein sequence ID" value="GMR39293.1"/>
    <property type="molecule type" value="Genomic_DNA"/>
</dbReference>
<dbReference type="InterPro" id="IPR051067">
    <property type="entry name" value="NHER"/>
</dbReference>
<reference evidence="6" key="1">
    <citation type="submission" date="2022-10" db="EMBL/GenBank/DDBJ databases">
        <title>Genome assembly of Pristionchus species.</title>
        <authorList>
            <person name="Yoshida K."/>
            <person name="Sommer R.J."/>
        </authorList>
    </citation>
    <scope>NUCLEOTIDE SEQUENCE [LARGE SCALE GENOMIC DNA]</scope>
    <source>
        <strain evidence="6">RS5460</strain>
    </source>
</reference>
<dbReference type="InterPro" id="IPR041489">
    <property type="entry name" value="PDZ_6"/>
</dbReference>
<dbReference type="Proteomes" id="UP001328107">
    <property type="component" value="Unassembled WGS sequence"/>
</dbReference>
<evidence type="ECO:0000259" key="4">
    <source>
        <dbReference type="PROSITE" id="PS50106"/>
    </source>
</evidence>
<dbReference type="Gene3D" id="2.30.42.10">
    <property type="match status" value="1"/>
</dbReference>
<protein>
    <recommendedName>
        <fullName evidence="4">PDZ domain-containing protein</fullName>
    </recommendedName>
</protein>
<dbReference type="CDD" id="cd06768">
    <property type="entry name" value="PDZ_NHERF-like"/>
    <property type="match status" value="1"/>
</dbReference>
<keyword evidence="2" id="KW-1003">Cell membrane</keyword>
<keyword evidence="2" id="KW-0472">Membrane</keyword>
<dbReference type="SUPFAM" id="SSF50156">
    <property type="entry name" value="PDZ domain-like"/>
    <property type="match status" value="1"/>
</dbReference>
<dbReference type="SMART" id="SM00228">
    <property type="entry name" value="PDZ"/>
    <property type="match status" value="1"/>
</dbReference>
<evidence type="ECO:0000256" key="2">
    <source>
        <dbReference type="ARBA" id="ARBA00022475"/>
    </source>
</evidence>
<accession>A0AAN4ZDP7</accession>
<dbReference type="GO" id="GO:0016324">
    <property type="term" value="C:apical plasma membrane"/>
    <property type="evidence" value="ECO:0007669"/>
    <property type="project" value="TreeGrafter"/>
</dbReference>
<sequence length="116" mass="13125">MQLPTDAPQPRCCIVEKTDANEEYGFHLHGEKGKELSFIGEVDKDSPAETAGLRMGDCILEVNRNIVQGMHHKKIDECIMQDPMRCMLLVIDEEGYEEGTRRTILKSLTLFPTLFG</sequence>
<gene>
    <name evidence="5" type="ORF">PMAYCL1PPCAC_09488</name>
</gene>
<keyword evidence="3" id="KW-0677">Repeat</keyword>
<evidence type="ECO:0000313" key="5">
    <source>
        <dbReference type="EMBL" id="GMR39293.1"/>
    </source>
</evidence>
<dbReference type="PROSITE" id="PS50106">
    <property type="entry name" value="PDZ"/>
    <property type="match status" value="1"/>
</dbReference>
<dbReference type="PANTHER" id="PTHR14191:SF3">
    <property type="entry name" value="NA(+)_H(+) EXCHANGE REGULATORY COFACTOR-LIKE PROTEIN NRFL-1"/>
    <property type="match status" value="1"/>
</dbReference>
<comment type="caution">
    <text evidence="5">The sequence shown here is derived from an EMBL/GenBank/DDBJ whole genome shotgun (WGS) entry which is preliminary data.</text>
</comment>
<dbReference type="GO" id="GO:0072659">
    <property type="term" value="P:protein localization to plasma membrane"/>
    <property type="evidence" value="ECO:0007669"/>
    <property type="project" value="TreeGrafter"/>
</dbReference>